<dbReference type="Proteomes" id="UP001148838">
    <property type="component" value="Unassembled WGS sequence"/>
</dbReference>
<keyword evidence="3" id="KW-1185">Reference proteome</keyword>
<proteinExistence type="predicted"/>
<dbReference type="EMBL" id="JAJSOF020000036">
    <property type="protein sequence ID" value="KAJ4429330.1"/>
    <property type="molecule type" value="Genomic_DNA"/>
</dbReference>
<feature type="chain" id="PRO_5045475266" evidence="1">
    <location>
        <begin position="23"/>
        <end position="275"/>
    </location>
</feature>
<evidence type="ECO:0000313" key="2">
    <source>
        <dbReference type="EMBL" id="KAJ4429330.1"/>
    </source>
</evidence>
<name>A0ABQ8S6F2_PERAM</name>
<evidence type="ECO:0000313" key="3">
    <source>
        <dbReference type="Proteomes" id="UP001148838"/>
    </source>
</evidence>
<dbReference type="Gene3D" id="3.30.420.10">
    <property type="entry name" value="Ribonuclease H-like superfamily/Ribonuclease H"/>
    <property type="match status" value="1"/>
</dbReference>
<dbReference type="PANTHER" id="PTHR47326:SF1">
    <property type="entry name" value="HTH PSQ-TYPE DOMAIN-CONTAINING PROTEIN"/>
    <property type="match status" value="1"/>
</dbReference>
<accession>A0ABQ8S6F2</accession>
<comment type="caution">
    <text evidence="2">The sequence shown here is derived from an EMBL/GenBank/DDBJ whole genome shotgun (WGS) entry which is preliminary data.</text>
</comment>
<protein>
    <submittedName>
        <fullName evidence="2">Uncharacterized protein</fullName>
    </submittedName>
</protein>
<evidence type="ECO:0000256" key="1">
    <source>
        <dbReference type="SAM" id="SignalP"/>
    </source>
</evidence>
<gene>
    <name evidence="2" type="ORF">ANN_26334</name>
</gene>
<dbReference type="InterPro" id="IPR036397">
    <property type="entry name" value="RNaseH_sf"/>
</dbReference>
<sequence length="275" mass="31452">MTASILPAVLFLISLQRDVIDATGPVRITLALHEKSTDVQFDVTAKFFLSRAPPLNLDAPFEAYFKKIHFFIRGNKKKSDGSRSGRWIGRGGPVAWPAQSPDLTPLDFFLWGCMKEKVYQTEVASAIVKKWSVPDEKNGTIHKSTLQYKNVTNMDHKGYYDCYDFVNLPHSEYIIVEDPRDARINKSGENTFQMLKKELYLAGLNNFEEGQLDSINPELTVEEQADLLPYDQSWEFPREKLRLDSSTIFWLPPYSMAHEKFSGRGIGVSFLLLQF</sequence>
<reference evidence="2 3" key="1">
    <citation type="journal article" date="2022" name="Allergy">
        <title>Genome assembly and annotation of Periplaneta americana reveal a comprehensive cockroach allergen profile.</title>
        <authorList>
            <person name="Wang L."/>
            <person name="Xiong Q."/>
            <person name="Saelim N."/>
            <person name="Wang L."/>
            <person name="Nong W."/>
            <person name="Wan A.T."/>
            <person name="Shi M."/>
            <person name="Liu X."/>
            <person name="Cao Q."/>
            <person name="Hui J.H.L."/>
            <person name="Sookrung N."/>
            <person name="Leung T.F."/>
            <person name="Tungtrongchitr A."/>
            <person name="Tsui S.K.W."/>
        </authorList>
    </citation>
    <scope>NUCLEOTIDE SEQUENCE [LARGE SCALE GENOMIC DNA]</scope>
    <source>
        <strain evidence="2">PWHHKU_190912</strain>
    </source>
</reference>
<organism evidence="2 3">
    <name type="scientific">Periplaneta americana</name>
    <name type="common">American cockroach</name>
    <name type="synonym">Blatta americana</name>
    <dbReference type="NCBI Taxonomy" id="6978"/>
    <lineage>
        <taxon>Eukaryota</taxon>
        <taxon>Metazoa</taxon>
        <taxon>Ecdysozoa</taxon>
        <taxon>Arthropoda</taxon>
        <taxon>Hexapoda</taxon>
        <taxon>Insecta</taxon>
        <taxon>Pterygota</taxon>
        <taxon>Neoptera</taxon>
        <taxon>Polyneoptera</taxon>
        <taxon>Dictyoptera</taxon>
        <taxon>Blattodea</taxon>
        <taxon>Blattoidea</taxon>
        <taxon>Blattidae</taxon>
        <taxon>Blattinae</taxon>
        <taxon>Periplaneta</taxon>
    </lineage>
</organism>
<feature type="signal peptide" evidence="1">
    <location>
        <begin position="1"/>
        <end position="22"/>
    </location>
</feature>
<dbReference type="PANTHER" id="PTHR47326">
    <property type="entry name" value="TRANSPOSABLE ELEMENT TC3 TRANSPOSASE-LIKE PROTEIN"/>
    <property type="match status" value="1"/>
</dbReference>
<keyword evidence="1" id="KW-0732">Signal</keyword>